<reference evidence="3 4" key="1">
    <citation type="submission" date="2021-09" db="EMBL/GenBank/DDBJ databases">
        <title>Genomic insights and catalytic innovation underlie evolution of tropane alkaloids biosynthesis.</title>
        <authorList>
            <person name="Wang Y.-J."/>
            <person name="Tian T."/>
            <person name="Huang J.-P."/>
            <person name="Huang S.-X."/>
        </authorList>
    </citation>
    <scope>NUCLEOTIDE SEQUENCE [LARGE SCALE GENOMIC DNA]</scope>
    <source>
        <strain evidence="3">KIB-2018</strain>
        <tissue evidence="3">Leaf</tissue>
    </source>
</reference>
<dbReference type="Gene3D" id="3.40.50.12660">
    <property type="match status" value="1"/>
</dbReference>
<protein>
    <recommendedName>
        <fullName evidence="2">Peptidase C14 caspase domain-containing protein</fullName>
    </recommendedName>
</protein>
<dbReference type="GO" id="GO:0005737">
    <property type="term" value="C:cytoplasm"/>
    <property type="evidence" value="ECO:0007669"/>
    <property type="project" value="TreeGrafter"/>
</dbReference>
<dbReference type="Proteomes" id="UP001159364">
    <property type="component" value="Linkage Group LG09"/>
</dbReference>
<sequence>MDGGRGFVICSGCRQKLPTQTIDDPYFKIHCQACETMDVREHGKLSYLLEQLVKFGRKSIPVEKRESLNCKPSPLKAPKPSSLDRRPKKRALLIGVSYKKLKYKLKGTINDVKNMRDMLIENFNFRLQNILVLTEDETDQELIPTKRNIQNSLEWLVEGCKAGDSLVFYFSGHGLQQPDFNEDGFHETILPVDFMEEGMIIDNYINSTIVWPLTEGVTLHSIIDACHSGTMLDLLHVYNVKAKKWDDNKPPSCVRKHSNGGLAISISACEDYQVALDTTEFSGKEMGGALTCILIDLVKRHPGLTYGDLIELLREVIDDANRNGGVLTRFFKLVCHGRILQKPLLSASERFDVKNRIFIM</sequence>
<dbReference type="Pfam" id="PF00656">
    <property type="entry name" value="Peptidase_C14"/>
    <property type="match status" value="1"/>
</dbReference>
<dbReference type="InterPro" id="IPR029030">
    <property type="entry name" value="Caspase-like_dom_sf"/>
</dbReference>
<dbReference type="GO" id="GO:0006508">
    <property type="term" value="P:proteolysis"/>
    <property type="evidence" value="ECO:0007669"/>
    <property type="project" value="InterPro"/>
</dbReference>
<name>A0AAV8SRG1_9ROSI</name>
<evidence type="ECO:0000259" key="2">
    <source>
        <dbReference type="Pfam" id="PF00656"/>
    </source>
</evidence>
<comment type="caution">
    <text evidence="3">The sequence shown here is derived from an EMBL/GenBank/DDBJ whole genome shotgun (WGS) entry which is preliminary data.</text>
</comment>
<evidence type="ECO:0000256" key="1">
    <source>
        <dbReference type="ARBA" id="ARBA00009005"/>
    </source>
</evidence>
<dbReference type="SUPFAM" id="SSF52129">
    <property type="entry name" value="Caspase-like"/>
    <property type="match status" value="1"/>
</dbReference>
<gene>
    <name evidence="3" type="ORF">K2173_012737</name>
</gene>
<evidence type="ECO:0000313" key="4">
    <source>
        <dbReference type="Proteomes" id="UP001159364"/>
    </source>
</evidence>
<proteinExistence type="inferred from homology"/>
<dbReference type="InterPro" id="IPR011600">
    <property type="entry name" value="Pept_C14_caspase"/>
</dbReference>
<dbReference type="EMBL" id="JAIWQS010000009">
    <property type="protein sequence ID" value="KAJ8754813.1"/>
    <property type="molecule type" value="Genomic_DNA"/>
</dbReference>
<accession>A0AAV8SRG1</accession>
<evidence type="ECO:0000313" key="3">
    <source>
        <dbReference type="EMBL" id="KAJ8754813.1"/>
    </source>
</evidence>
<feature type="domain" description="Peptidase C14 caspase" evidence="2">
    <location>
        <begin position="88"/>
        <end position="316"/>
    </location>
</feature>
<organism evidence="3 4">
    <name type="scientific">Erythroxylum novogranatense</name>
    <dbReference type="NCBI Taxonomy" id="1862640"/>
    <lineage>
        <taxon>Eukaryota</taxon>
        <taxon>Viridiplantae</taxon>
        <taxon>Streptophyta</taxon>
        <taxon>Embryophyta</taxon>
        <taxon>Tracheophyta</taxon>
        <taxon>Spermatophyta</taxon>
        <taxon>Magnoliopsida</taxon>
        <taxon>eudicotyledons</taxon>
        <taxon>Gunneridae</taxon>
        <taxon>Pentapetalae</taxon>
        <taxon>rosids</taxon>
        <taxon>fabids</taxon>
        <taxon>Malpighiales</taxon>
        <taxon>Erythroxylaceae</taxon>
        <taxon>Erythroxylum</taxon>
    </lineage>
</organism>
<keyword evidence="4" id="KW-1185">Reference proteome</keyword>
<comment type="similarity">
    <text evidence="1">Belongs to the peptidase C14B family.</text>
</comment>
<dbReference type="AlphaFoldDB" id="A0AAV8SRG1"/>
<dbReference type="InterPro" id="IPR050452">
    <property type="entry name" value="Metacaspase"/>
</dbReference>
<dbReference type="PANTHER" id="PTHR48104:SF2">
    <property type="entry name" value="METACASPASE-1-LIKE ISOFORM X1"/>
    <property type="match status" value="1"/>
</dbReference>
<dbReference type="PANTHER" id="PTHR48104">
    <property type="entry name" value="METACASPASE-4"/>
    <property type="match status" value="1"/>
</dbReference>
<dbReference type="GO" id="GO:0004197">
    <property type="term" value="F:cysteine-type endopeptidase activity"/>
    <property type="evidence" value="ECO:0007669"/>
    <property type="project" value="InterPro"/>
</dbReference>